<dbReference type="GO" id="GO:0016874">
    <property type="term" value="F:ligase activity"/>
    <property type="evidence" value="ECO:0007669"/>
    <property type="project" value="UniProtKB-KW"/>
</dbReference>
<dbReference type="Gene3D" id="3.40.50.12780">
    <property type="entry name" value="N-terminal domain of ligase-like"/>
    <property type="match status" value="1"/>
</dbReference>
<accession>A0A222VIL8</accession>
<dbReference type="PANTHER" id="PTHR24096">
    <property type="entry name" value="LONG-CHAIN-FATTY-ACID--COA LIGASE"/>
    <property type="match status" value="1"/>
</dbReference>
<dbReference type="InterPro" id="IPR020845">
    <property type="entry name" value="AMP-binding_CS"/>
</dbReference>
<dbReference type="SUPFAM" id="SSF56801">
    <property type="entry name" value="Acetyl-CoA synthetase-like"/>
    <property type="match status" value="1"/>
</dbReference>
<organism evidence="1 2">
    <name type="scientific">Prauserella marina</name>
    <dbReference type="NCBI Taxonomy" id="530584"/>
    <lineage>
        <taxon>Bacteria</taxon>
        <taxon>Bacillati</taxon>
        <taxon>Actinomycetota</taxon>
        <taxon>Actinomycetes</taxon>
        <taxon>Pseudonocardiales</taxon>
        <taxon>Pseudonocardiaceae</taxon>
        <taxon>Prauserella</taxon>
    </lineage>
</organism>
<evidence type="ECO:0000313" key="2">
    <source>
        <dbReference type="Proteomes" id="UP000199494"/>
    </source>
</evidence>
<dbReference type="OrthoDB" id="8445630at2"/>
<dbReference type="InterPro" id="IPR000873">
    <property type="entry name" value="AMP-dep_synth/lig_dom"/>
</dbReference>
<dbReference type="Proteomes" id="UP000199494">
    <property type="component" value="Unassembled WGS sequence"/>
</dbReference>
<reference evidence="1 2" key="1">
    <citation type="submission" date="2016-10" db="EMBL/GenBank/DDBJ databases">
        <authorList>
            <person name="de Groot N.N."/>
        </authorList>
    </citation>
    <scope>NUCLEOTIDE SEQUENCE [LARGE SCALE GENOMIC DNA]</scope>
    <source>
        <strain evidence="1 2">CGMCC 4.5506</strain>
    </source>
</reference>
<dbReference type="PROSITE" id="PS00455">
    <property type="entry name" value="AMP_BINDING"/>
    <property type="match status" value="1"/>
</dbReference>
<dbReference type="Pfam" id="PF00501">
    <property type="entry name" value="AMP-binding"/>
    <property type="match status" value="1"/>
</dbReference>
<dbReference type="AlphaFoldDB" id="A0A222VIL8"/>
<gene>
    <name evidence="1" type="ORF">SAMN05421630_103115</name>
</gene>
<dbReference type="EMBL" id="FMZE01000003">
    <property type="protein sequence ID" value="SDC66789.1"/>
    <property type="molecule type" value="Genomic_DNA"/>
</dbReference>
<dbReference type="STRING" id="530584.SAMN05421630_103115"/>
<keyword evidence="2" id="KW-1185">Reference proteome</keyword>
<dbReference type="RefSeq" id="WP_091801219.1">
    <property type="nucleotide sequence ID" value="NZ_CP016353.1"/>
</dbReference>
<protein>
    <submittedName>
        <fullName evidence="1">Acyl-CoA synthetase (AMP-forming)/AMP-acid ligase II</fullName>
    </submittedName>
</protein>
<keyword evidence="1" id="KW-0436">Ligase</keyword>
<name>A0A222VIL8_9PSEU</name>
<dbReference type="InterPro" id="IPR042099">
    <property type="entry name" value="ANL_N_sf"/>
</dbReference>
<dbReference type="KEGG" id="pmad:BAY61_00815"/>
<proteinExistence type="predicted"/>
<evidence type="ECO:0000313" key="1">
    <source>
        <dbReference type="EMBL" id="SDC66789.1"/>
    </source>
</evidence>
<sequence>MTSLLGDGARLVDVVGRRTLCGEELVTEVRRTAQRLSALPEGVLFVRVGAELEGIVNYLAAFEAERAVALLDPALEESVLHRLVHRFEPSAVLGSPHAPPPGYAASGCGWVREEATKVEPHSDLAVLLATSGSTGDPRLVRLSRKALLDNAVAIAEALGIHAGDVAPTSLPPHYSFGLSVLNSHLVRGATVVVEPSGILGKGFWEAIAEHEVTSLAGVPHHYELLHRMPFDPHEYPSLRTLTQAGGKLRTELVAEFHDAMRVAGGRMFVMYGQTEAGPRMATVPSERLSDKLGSAGVALAGGSFSVRREDGEETTHPKIVGEVVYRGPNVMMGYATERAHLALGDTTGGVLSTGDLGYLDEDGYLFITGRLKRIGTVFGNRVNLDDLEHAARAAVAGVDVVAAVPAGDKVALFVQGADPATCKVVSDVLADRTHLHSSGFDVRPVETVPLLGSGKINYPVLEREL</sequence>